<protein>
    <recommendedName>
        <fullName evidence="6">G-protein coupled receptors family 1 profile domain-containing protein</fullName>
    </recommendedName>
</protein>
<dbReference type="EMBL" id="JAUCMV010000002">
    <property type="protein sequence ID" value="KAK0421189.1"/>
    <property type="molecule type" value="Genomic_DNA"/>
</dbReference>
<feature type="transmembrane region" description="Helical" evidence="5">
    <location>
        <begin position="99"/>
        <end position="119"/>
    </location>
</feature>
<dbReference type="GO" id="GO:0016020">
    <property type="term" value="C:membrane"/>
    <property type="evidence" value="ECO:0007669"/>
    <property type="project" value="UniProtKB-SubCell"/>
</dbReference>
<dbReference type="Proteomes" id="UP001175271">
    <property type="component" value="Unassembled WGS sequence"/>
</dbReference>
<evidence type="ECO:0000259" key="6">
    <source>
        <dbReference type="PROSITE" id="PS50262"/>
    </source>
</evidence>
<evidence type="ECO:0000256" key="1">
    <source>
        <dbReference type="ARBA" id="ARBA00004370"/>
    </source>
</evidence>
<evidence type="ECO:0000256" key="2">
    <source>
        <dbReference type="ARBA" id="ARBA00022692"/>
    </source>
</evidence>
<dbReference type="Gene3D" id="1.20.1070.10">
    <property type="entry name" value="Rhodopsin 7-helix transmembrane proteins"/>
    <property type="match status" value="1"/>
</dbReference>
<keyword evidence="8" id="KW-1185">Reference proteome</keyword>
<dbReference type="InterPro" id="IPR019430">
    <property type="entry name" value="7TM_GPCR_serpentine_rcpt_Srx"/>
</dbReference>
<reference evidence="7" key="1">
    <citation type="submission" date="2023-06" db="EMBL/GenBank/DDBJ databases">
        <title>Genomic analysis of the entomopathogenic nematode Steinernema hermaphroditum.</title>
        <authorList>
            <person name="Schwarz E.M."/>
            <person name="Heppert J.K."/>
            <person name="Baniya A."/>
            <person name="Schwartz H.T."/>
            <person name="Tan C.-H."/>
            <person name="Antoshechkin I."/>
            <person name="Sternberg P.W."/>
            <person name="Goodrich-Blair H."/>
            <person name="Dillman A.R."/>
        </authorList>
    </citation>
    <scope>NUCLEOTIDE SEQUENCE</scope>
    <source>
        <strain evidence="7">PS9179</strain>
        <tissue evidence="7">Whole animal</tissue>
    </source>
</reference>
<feature type="domain" description="G-protein coupled receptors family 1 profile" evidence="6">
    <location>
        <begin position="70"/>
        <end position="124"/>
    </location>
</feature>
<keyword evidence="4 5" id="KW-0472">Membrane</keyword>
<dbReference type="AlphaFoldDB" id="A0AA39M5E4"/>
<keyword evidence="3 5" id="KW-1133">Transmembrane helix</keyword>
<evidence type="ECO:0000256" key="3">
    <source>
        <dbReference type="ARBA" id="ARBA00022989"/>
    </source>
</evidence>
<accession>A0AA39M5E4</accession>
<dbReference type="InterPro" id="IPR017452">
    <property type="entry name" value="GPCR_Rhodpsn_7TM"/>
</dbReference>
<organism evidence="7 8">
    <name type="scientific">Steinernema hermaphroditum</name>
    <dbReference type="NCBI Taxonomy" id="289476"/>
    <lineage>
        <taxon>Eukaryota</taxon>
        <taxon>Metazoa</taxon>
        <taxon>Ecdysozoa</taxon>
        <taxon>Nematoda</taxon>
        <taxon>Chromadorea</taxon>
        <taxon>Rhabditida</taxon>
        <taxon>Tylenchina</taxon>
        <taxon>Panagrolaimomorpha</taxon>
        <taxon>Strongyloidoidea</taxon>
        <taxon>Steinernematidae</taxon>
        <taxon>Steinernema</taxon>
    </lineage>
</organism>
<sequence>MATFPRLAPLYQAELLSSTDEFHYGSELQGRGYMTWLDTFVGLSICQPKDIHPAVGIVAWTVAFFFSFESCIMVQSVSANRMIAVCSPLNYDFIFTKRLTATLITVTWFAAALIISMYYSMLVY</sequence>
<evidence type="ECO:0000256" key="4">
    <source>
        <dbReference type="ARBA" id="ARBA00023136"/>
    </source>
</evidence>
<feature type="transmembrane region" description="Helical" evidence="5">
    <location>
        <begin position="57"/>
        <end position="78"/>
    </location>
</feature>
<proteinExistence type="predicted"/>
<gene>
    <name evidence="7" type="ORF">QR680_015099</name>
</gene>
<dbReference type="Pfam" id="PF10328">
    <property type="entry name" value="7TM_GPCR_Srx"/>
    <property type="match status" value="1"/>
</dbReference>
<dbReference type="SUPFAM" id="SSF81321">
    <property type="entry name" value="Family A G protein-coupled receptor-like"/>
    <property type="match status" value="1"/>
</dbReference>
<name>A0AA39M5E4_9BILA</name>
<evidence type="ECO:0000313" key="8">
    <source>
        <dbReference type="Proteomes" id="UP001175271"/>
    </source>
</evidence>
<dbReference type="PROSITE" id="PS50262">
    <property type="entry name" value="G_PROTEIN_RECEP_F1_2"/>
    <property type="match status" value="1"/>
</dbReference>
<evidence type="ECO:0000313" key="7">
    <source>
        <dbReference type="EMBL" id="KAK0421189.1"/>
    </source>
</evidence>
<keyword evidence="2 5" id="KW-0812">Transmembrane</keyword>
<comment type="subcellular location">
    <subcellularLocation>
        <location evidence="1">Membrane</location>
    </subcellularLocation>
</comment>
<evidence type="ECO:0000256" key="5">
    <source>
        <dbReference type="SAM" id="Phobius"/>
    </source>
</evidence>
<comment type="caution">
    <text evidence="7">The sequence shown here is derived from an EMBL/GenBank/DDBJ whole genome shotgun (WGS) entry which is preliminary data.</text>
</comment>